<sequence length="58" mass="6718">MAHPKKEISPEEALHKRISDLEKSLEYERLRNLAYKKLIEIAEAEEGISILKKDGVKQ</sequence>
<evidence type="ECO:0000313" key="2">
    <source>
        <dbReference type="Proteomes" id="UP000004001"/>
    </source>
</evidence>
<gene>
    <name evidence="1" type="ORF">HMPREF9019_1582</name>
</gene>
<proteinExistence type="predicted"/>
<name>D1VZL5_9BACT</name>
<dbReference type="AlphaFoldDB" id="D1VZL5"/>
<organism evidence="1 2">
    <name type="scientific">Hoylesella timonensis CRIS 5C-B1</name>
    <dbReference type="NCBI Taxonomy" id="679189"/>
    <lineage>
        <taxon>Bacteria</taxon>
        <taxon>Pseudomonadati</taxon>
        <taxon>Bacteroidota</taxon>
        <taxon>Bacteroidia</taxon>
        <taxon>Bacteroidales</taxon>
        <taxon>Prevotellaceae</taxon>
        <taxon>Hoylesella</taxon>
    </lineage>
</organism>
<comment type="caution">
    <text evidence="1">The sequence shown here is derived from an EMBL/GenBank/DDBJ whole genome shotgun (WGS) entry which is preliminary data.</text>
</comment>
<dbReference type="EMBL" id="ADEF01000035">
    <property type="protein sequence ID" value="EFA97445.1"/>
    <property type="molecule type" value="Genomic_DNA"/>
</dbReference>
<accession>D1VZL5</accession>
<reference evidence="1 2" key="1">
    <citation type="submission" date="2009-12" db="EMBL/GenBank/DDBJ databases">
        <title>Genome Sequence of Prevotella timonensis CRIS 5C-B1.</title>
        <authorList>
            <person name="Durkin A.S."/>
            <person name="Madupu R."/>
            <person name="Torralba M."/>
            <person name="Methe B."/>
            <person name="Sutton G."/>
            <person name="Strausberg R.L."/>
            <person name="Nelson K.E."/>
        </authorList>
    </citation>
    <scope>NUCLEOTIDE SEQUENCE [LARGE SCALE GENOMIC DNA]</scope>
    <source>
        <strain evidence="1 2">CRIS 5C-B1</strain>
    </source>
</reference>
<keyword evidence="2" id="KW-1185">Reference proteome</keyword>
<protein>
    <submittedName>
        <fullName evidence="1">Uncharacterized protein</fullName>
    </submittedName>
</protein>
<evidence type="ECO:0000313" key="1">
    <source>
        <dbReference type="EMBL" id="EFA97445.1"/>
    </source>
</evidence>
<dbReference type="Proteomes" id="UP000004001">
    <property type="component" value="Unassembled WGS sequence"/>
</dbReference>